<feature type="region of interest" description="Disordered" evidence="1">
    <location>
        <begin position="24"/>
        <end position="43"/>
    </location>
</feature>
<evidence type="ECO:0000256" key="1">
    <source>
        <dbReference type="SAM" id="MobiDB-lite"/>
    </source>
</evidence>
<name>A0ABR0GQC3_9PEZI</name>
<sequence>MFAPLTRPPLVTYQIPERLASTVKPRECSAGEPGMQSKRTLTGNSSRVCFDISRASSKASQPEAQRSKTTAHNTLLALLKRLLPTPSAPLPPGVEIGQGWPGNLASAPPPVSQGLFATTLATWQNPLVPDAVLRL</sequence>
<comment type="caution">
    <text evidence="2">The sequence shown here is derived from an EMBL/GenBank/DDBJ whole genome shotgun (WGS) entry which is preliminary data.</text>
</comment>
<reference evidence="2 3" key="1">
    <citation type="journal article" date="2023" name="bioRxiv">
        <title>High-quality genome assemblies of four members of thePodospora anserinaspecies complex.</title>
        <authorList>
            <person name="Ament-Velasquez S.L."/>
            <person name="Vogan A.A."/>
            <person name="Wallerman O."/>
            <person name="Hartmann F."/>
            <person name="Gautier V."/>
            <person name="Silar P."/>
            <person name="Giraud T."/>
            <person name="Johannesson H."/>
        </authorList>
    </citation>
    <scope>NUCLEOTIDE SEQUENCE [LARGE SCALE GENOMIC DNA]</scope>
    <source>
        <strain evidence="2 3">CBS 415.72m</strain>
    </source>
</reference>
<dbReference type="Proteomes" id="UP001323405">
    <property type="component" value="Unassembled WGS sequence"/>
</dbReference>
<dbReference type="EMBL" id="JAFFHA010000003">
    <property type="protein sequence ID" value="KAK4657848.1"/>
    <property type="molecule type" value="Genomic_DNA"/>
</dbReference>
<dbReference type="GeneID" id="87902808"/>
<organism evidence="2 3">
    <name type="scientific">Podospora pseudocomata</name>
    <dbReference type="NCBI Taxonomy" id="2093779"/>
    <lineage>
        <taxon>Eukaryota</taxon>
        <taxon>Fungi</taxon>
        <taxon>Dikarya</taxon>
        <taxon>Ascomycota</taxon>
        <taxon>Pezizomycotina</taxon>
        <taxon>Sordariomycetes</taxon>
        <taxon>Sordariomycetidae</taxon>
        <taxon>Sordariales</taxon>
        <taxon>Podosporaceae</taxon>
        <taxon>Podospora</taxon>
    </lineage>
</organism>
<gene>
    <name evidence="2" type="ORF">QC762_0032250</name>
</gene>
<keyword evidence="3" id="KW-1185">Reference proteome</keyword>
<evidence type="ECO:0000313" key="3">
    <source>
        <dbReference type="Proteomes" id="UP001323405"/>
    </source>
</evidence>
<proteinExistence type="predicted"/>
<dbReference type="RefSeq" id="XP_062746821.1">
    <property type="nucleotide sequence ID" value="XM_062883252.1"/>
</dbReference>
<protein>
    <submittedName>
        <fullName evidence="2">Uncharacterized protein</fullName>
    </submittedName>
</protein>
<evidence type="ECO:0000313" key="2">
    <source>
        <dbReference type="EMBL" id="KAK4657848.1"/>
    </source>
</evidence>
<accession>A0ABR0GQC3</accession>